<name>A0AAU9J3D8_9CILI</name>
<dbReference type="PROSITE" id="PS50020">
    <property type="entry name" value="WW_DOMAIN_2"/>
    <property type="match status" value="1"/>
</dbReference>
<dbReference type="CDD" id="cd00201">
    <property type="entry name" value="WW"/>
    <property type="match status" value="1"/>
</dbReference>
<reference evidence="4" key="1">
    <citation type="submission" date="2021-09" db="EMBL/GenBank/DDBJ databases">
        <authorList>
            <consortium name="AG Swart"/>
            <person name="Singh M."/>
            <person name="Singh A."/>
            <person name="Seah K."/>
            <person name="Emmerich C."/>
        </authorList>
    </citation>
    <scope>NUCLEOTIDE SEQUENCE</scope>
    <source>
        <strain evidence="4">ATCC30299</strain>
    </source>
</reference>
<evidence type="ECO:0000256" key="1">
    <source>
        <dbReference type="SAM" id="Coils"/>
    </source>
</evidence>
<feature type="coiled-coil region" evidence="1">
    <location>
        <begin position="146"/>
        <end position="173"/>
    </location>
</feature>
<evidence type="ECO:0000313" key="5">
    <source>
        <dbReference type="Proteomes" id="UP001162131"/>
    </source>
</evidence>
<dbReference type="SMART" id="SM00456">
    <property type="entry name" value="WW"/>
    <property type="match status" value="1"/>
</dbReference>
<gene>
    <name evidence="4" type="ORF">BSTOLATCC_MIC24318</name>
</gene>
<evidence type="ECO:0000313" key="4">
    <source>
        <dbReference type="EMBL" id="CAG9319770.1"/>
    </source>
</evidence>
<feature type="coiled-coil region" evidence="1">
    <location>
        <begin position="291"/>
        <end position="332"/>
    </location>
</feature>
<dbReference type="Proteomes" id="UP001162131">
    <property type="component" value="Unassembled WGS sequence"/>
</dbReference>
<proteinExistence type="predicted"/>
<feature type="domain" description="WW" evidence="3">
    <location>
        <begin position="49"/>
        <end position="82"/>
    </location>
</feature>
<dbReference type="Gene3D" id="3.30.1470.10">
    <property type="entry name" value="Photosystem I PsaD, reaction center subunit II"/>
    <property type="match status" value="1"/>
</dbReference>
<dbReference type="InterPro" id="IPR053233">
    <property type="entry name" value="ABRA-related"/>
</dbReference>
<dbReference type="InterPro" id="IPR001202">
    <property type="entry name" value="WW_dom"/>
</dbReference>
<accession>A0AAU9J3D8</accession>
<dbReference type="SUPFAM" id="SSF51045">
    <property type="entry name" value="WW domain"/>
    <property type="match status" value="1"/>
</dbReference>
<dbReference type="AlphaFoldDB" id="A0AAU9J3D8"/>
<protein>
    <recommendedName>
        <fullName evidence="3">WW domain-containing protein</fullName>
    </recommendedName>
</protein>
<comment type="caution">
    <text evidence="4">The sequence shown here is derived from an EMBL/GenBank/DDBJ whole genome shotgun (WGS) entry which is preliminary data.</text>
</comment>
<dbReference type="PANTHER" id="PTHR21715">
    <property type="entry name" value="RH04127P"/>
    <property type="match status" value="1"/>
</dbReference>
<dbReference type="InterPro" id="IPR036020">
    <property type="entry name" value="WW_dom_sf"/>
</dbReference>
<organism evidence="4 5">
    <name type="scientific">Blepharisma stoltei</name>
    <dbReference type="NCBI Taxonomy" id="1481888"/>
    <lineage>
        <taxon>Eukaryota</taxon>
        <taxon>Sar</taxon>
        <taxon>Alveolata</taxon>
        <taxon>Ciliophora</taxon>
        <taxon>Postciliodesmatophora</taxon>
        <taxon>Heterotrichea</taxon>
        <taxon>Heterotrichida</taxon>
        <taxon>Blepharismidae</taxon>
        <taxon>Blepharisma</taxon>
    </lineage>
</organism>
<evidence type="ECO:0000256" key="2">
    <source>
        <dbReference type="SAM" id="MobiDB-lite"/>
    </source>
</evidence>
<feature type="region of interest" description="Disordered" evidence="2">
    <location>
        <begin position="500"/>
        <end position="524"/>
    </location>
</feature>
<sequence>MEKSLMLEEIADENYEPTDAEIREYGEYIGLILPEDESLLYIARDALKAPLPKEWKPFQTRDGDIYYLNIETGEKTFEHPCDAIYKIIAKEVKEIKLRKDDDKDGILPIQDQKKIHSHNLPFSVPNPNHKPPNKRLTQEEYDIELEKNTKEINEKFENSLKELKAKYEKEEKDTYEYLKAKKIMQVFAYEEKIATNCDEEIKKMKNKTKNILNEISEKLEDYKGREIKKIKENTQREIDLAMITEPGNKELDNLRAELDIERKITQGFYENVYERTQHFETEKLKIKNKIEREYKNSIKALEVDILQLKNDEMQWNNKITEAKNEFQKANDDEVNKIKLHYQQEIDEIKQNLRNQIPNKKKKALEELSVKLEEQVKNDTYTKISVYRKAKQTEHKERLEKLVQAQNYKKTAVKSVYEPKAAFDKMKNLEIELELVNNQLYLKNETLLKLQEEIEFFHSKYYKMNKQYDVLMKSTRKIHQPHSKNELLSSEKKRKSPFCGLISSSKHNEITPGPKRKRDRNSLTDTEEEIIKSWRSEKPDKFEYVNDHRQFPLHSTSNFTDNQLRSSEINLKVSYRHADLAKEFAWKHSNWLSNLKADMNVLKPKKIR</sequence>
<dbReference type="PANTHER" id="PTHR21715:SF0">
    <property type="entry name" value="RH04127P"/>
    <property type="match status" value="1"/>
</dbReference>
<keyword evidence="1" id="KW-0175">Coiled coil</keyword>
<evidence type="ECO:0000259" key="3">
    <source>
        <dbReference type="PROSITE" id="PS50020"/>
    </source>
</evidence>
<keyword evidence="5" id="KW-1185">Reference proteome</keyword>
<dbReference type="EMBL" id="CAJZBQ010000023">
    <property type="protein sequence ID" value="CAG9319770.1"/>
    <property type="molecule type" value="Genomic_DNA"/>
</dbReference>